<reference evidence="1 2" key="1">
    <citation type="journal article" date="2008" name="Nature">
        <title>The genome of the model beetle and pest Tribolium castaneum.</title>
        <authorList>
            <consortium name="Tribolium Genome Sequencing Consortium"/>
            <person name="Richards S."/>
            <person name="Gibbs R.A."/>
            <person name="Weinstock G.M."/>
            <person name="Brown S.J."/>
            <person name="Denell R."/>
            <person name="Beeman R.W."/>
            <person name="Gibbs R."/>
            <person name="Beeman R.W."/>
            <person name="Brown S.J."/>
            <person name="Bucher G."/>
            <person name="Friedrich M."/>
            <person name="Grimmelikhuijzen C.J."/>
            <person name="Klingler M."/>
            <person name="Lorenzen M."/>
            <person name="Richards S."/>
            <person name="Roth S."/>
            <person name="Schroder R."/>
            <person name="Tautz D."/>
            <person name="Zdobnov E.M."/>
            <person name="Muzny D."/>
            <person name="Gibbs R.A."/>
            <person name="Weinstock G.M."/>
            <person name="Attaway T."/>
            <person name="Bell S."/>
            <person name="Buhay C.J."/>
            <person name="Chandrabose M.N."/>
            <person name="Chavez D."/>
            <person name="Clerk-Blankenburg K.P."/>
            <person name="Cree A."/>
            <person name="Dao M."/>
            <person name="Davis C."/>
            <person name="Chacko J."/>
            <person name="Dinh H."/>
            <person name="Dugan-Rocha S."/>
            <person name="Fowler G."/>
            <person name="Garner T.T."/>
            <person name="Garnes J."/>
            <person name="Gnirke A."/>
            <person name="Hawes A."/>
            <person name="Hernandez J."/>
            <person name="Hines S."/>
            <person name="Holder M."/>
            <person name="Hume J."/>
            <person name="Jhangiani S.N."/>
            <person name="Joshi V."/>
            <person name="Khan Z.M."/>
            <person name="Jackson L."/>
            <person name="Kovar C."/>
            <person name="Kowis A."/>
            <person name="Lee S."/>
            <person name="Lewis L.R."/>
            <person name="Margolis J."/>
            <person name="Morgan M."/>
            <person name="Nazareth L.V."/>
            <person name="Nguyen N."/>
            <person name="Okwuonu G."/>
            <person name="Parker D."/>
            <person name="Richards S."/>
            <person name="Ruiz S.J."/>
            <person name="Santibanez J."/>
            <person name="Savard J."/>
            <person name="Scherer S.E."/>
            <person name="Schneider B."/>
            <person name="Sodergren E."/>
            <person name="Tautz D."/>
            <person name="Vattahil S."/>
            <person name="Villasana D."/>
            <person name="White C.S."/>
            <person name="Wright R."/>
            <person name="Park Y."/>
            <person name="Beeman R.W."/>
            <person name="Lord J."/>
            <person name="Oppert B."/>
            <person name="Lorenzen M."/>
            <person name="Brown S."/>
            <person name="Wang L."/>
            <person name="Savard J."/>
            <person name="Tautz D."/>
            <person name="Richards S."/>
            <person name="Weinstock G."/>
            <person name="Gibbs R.A."/>
            <person name="Liu Y."/>
            <person name="Worley K."/>
            <person name="Weinstock G."/>
            <person name="Elsik C.G."/>
            <person name="Reese J.T."/>
            <person name="Elhaik E."/>
            <person name="Landan G."/>
            <person name="Graur D."/>
            <person name="Arensburger P."/>
            <person name="Atkinson P."/>
            <person name="Beeman R.W."/>
            <person name="Beidler J."/>
            <person name="Brown S.J."/>
            <person name="Demuth J.P."/>
            <person name="Drury D.W."/>
            <person name="Du Y.Z."/>
            <person name="Fujiwara H."/>
            <person name="Lorenzen M."/>
            <person name="Maselli V."/>
            <person name="Osanai M."/>
            <person name="Park Y."/>
            <person name="Robertson H.M."/>
            <person name="Tu Z."/>
            <person name="Wang J.J."/>
            <person name="Wang S."/>
            <person name="Richards S."/>
            <person name="Song H."/>
            <person name="Zhang L."/>
            <person name="Sodergren E."/>
            <person name="Werner D."/>
            <person name="Stanke M."/>
            <person name="Morgenstern B."/>
            <person name="Solovyev V."/>
            <person name="Kosarev P."/>
            <person name="Brown G."/>
            <person name="Chen H.C."/>
            <person name="Ermolaeva O."/>
            <person name="Hlavina W."/>
            <person name="Kapustin Y."/>
            <person name="Kiryutin B."/>
            <person name="Kitts P."/>
            <person name="Maglott D."/>
            <person name="Pruitt K."/>
            <person name="Sapojnikov V."/>
            <person name="Souvorov A."/>
            <person name="Mackey A.J."/>
            <person name="Waterhouse R.M."/>
            <person name="Wyder S."/>
            <person name="Zdobnov E.M."/>
            <person name="Zdobnov E.M."/>
            <person name="Wyder S."/>
            <person name="Kriventseva E.V."/>
            <person name="Kadowaki T."/>
            <person name="Bork P."/>
            <person name="Aranda M."/>
            <person name="Bao R."/>
            <person name="Beermann A."/>
            <person name="Berns N."/>
            <person name="Bolognesi R."/>
            <person name="Bonneton F."/>
            <person name="Bopp D."/>
            <person name="Brown S.J."/>
            <person name="Bucher G."/>
            <person name="Butts T."/>
            <person name="Chaumot A."/>
            <person name="Denell R.E."/>
            <person name="Ferrier D.E."/>
            <person name="Friedrich M."/>
            <person name="Gordon C.M."/>
            <person name="Jindra M."/>
            <person name="Klingler M."/>
            <person name="Lan Q."/>
            <person name="Lattorff H.M."/>
            <person name="Laudet V."/>
            <person name="von Levetsow C."/>
            <person name="Liu Z."/>
            <person name="Lutz R."/>
            <person name="Lynch J.A."/>
            <person name="da Fonseca R.N."/>
            <person name="Posnien N."/>
            <person name="Reuter R."/>
            <person name="Roth S."/>
            <person name="Savard J."/>
            <person name="Schinko J.B."/>
            <person name="Schmitt C."/>
            <person name="Schoppmeier M."/>
            <person name="Schroder R."/>
            <person name="Shippy T.D."/>
            <person name="Simonnet F."/>
            <person name="Marques-Souza H."/>
            <person name="Tautz D."/>
            <person name="Tomoyasu Y."/>
            <person name="Trauner J."/>
            <person name="Van der Zee M."/>
            <person name="Vervoort M."/>
            <person name="Wittkopp N."/>
            <person name="Wimmer E.A."/>
            <person name="Yang X."/>
            <person name="Jones A.K."/>
            <person name="Sattelle D.B."/>
            <person name="Ebert P.R."/>
            <person name="Nelson D."/>
            <person name="Scott J.G."/>
            <person name="Beeman R.W."/>
            <person name="Muthukrishnan S."/>
            <person name="Kramer K.J."/>
            <person name="Arakane Y."/>
            <person name="Beeman R.W."/>
            <person name="Zhu Q."/>
            <person name="Hogenkamp D."/>
            <person name="Dixit R."/>
            <person name="Oppert B."/>
            <person name="Jiang H."/>
            <person name="Zou Z."/>
            <person name="Marshall J."/>
            <person name="Elpidina E."/>
            <person name="Vinokurov K."/>
            <person name="Oppert C."/>
            <person name="Zou Z."/>
            <person name="Evans J."/>
            <person name="Lu Z."/>
            <person name="Zhao P."/>
            <person name="Sumathipala N."/>
            <person name="Altincicek B."/>
            <person name="Vilcinskas A."/>
            <person name="Williams M."/>
            <person name="Hultmark D."/>
            <person name="Hetru C."/>
            <person name="Jiang H."/>
            <person name="Grimmelikhuijzen C.J."/>
            <person name="Hauser F."/>
            <person name="Cazzamali G."/>
            <person name="Williamson M."/>
            <person name="Park Y."/>
            <person name="Li B."/>
            <person name="Tanaka Y."/>
            <person name="Predel R."/>
            <person name="Neupert S."/>
            <person name="Schachtner J."/>
            <person name="Verleyen P."/>
            <person name="Raible F."/>
            <person name="Bork P."/>
            <person name="Friedrich M."/>
            <person name="Walden K.K."/>
            <person name="Robertson H.M."/>
            <person name="Angeli S."/>
            <person name="Foret S."/>
            <person name="Bucher G."/>
            <person name="Schuetz S."/>
            <person name="Maleszka R."/>
            <person name="Wimmer E.A."/>
            <person name="Beeman R.W."/>
            <person name="Lorenzen M."/>
            <person name="Tomoyasu Y."/>
            <person name="Miller S.C."/>
            <person name="Grossmann D."/>
            <person name="Bucher G."/>
        </authorList>
    </citation>
    <scope>NUCLEOTIDE SEQUENCE [LARGE SCALE GENOMIC DNA]</scope>
    <source>
        <strain evidence="1 2">Georgia GA2</strain>
    </source>
</reference>
<proteinExistence type="predicted"/>
<protein>
    <submittedName>
        <fullName evidence="1">Uncharacterized protein</fullName>
    </submittedName>
</protein>
<dbReference type="HOGENOM" id="CLU_2870496_0_0_1"/>
<organism evidence="1 2">
    <name type="scientific">Tribolium castaneum</name>
    <name type="common">Red flour beetle</name>
    <dbReference type="NCBI Taxonomy" id="7070"/>
    <lineage>
        <taxon>Eukaryota</taxon>
        <taxon>Metazoa</taxon>
        <taxon>Ecdysozoa</taxon>
        <taxon>Arthropoda</taxon>
        <taxon>Hexapoda</taxon>
        <taxon>Insecta</taxon>
        <taxon>Pterygota</taxon>
        <taxon>Neoptera</taxon>
        <taxon>Endopterygota</taxon>
        <taxon>Coleoptera</taxon>
        <taxon>Polyphaga</taxon>
        <taxon>Cucujiformia</taxon>
        <taxon>Tenebrionidae</taxon>
        <taxon>Tenebrionidae incertae sedis</taxon>
        <taxon>Tribolium</taxon>
    </lineage>
</organism>
<evidence type="ECO:0000313" key="2">
    <source>
        <dbReference type="Proteomes" id="UP000007266"/>
    </source>
</evidence>
<dbReference type="EMBL" id="KQ971352">
    <property type="protein sequence ID" value="EFA07256.1"/>
    <property type="molecule type" value="Genomic_DNA"/>
</dbReference>
<name>D6WP37_TRICA</name>
<gene>
    <name evidence="1" type="primary">GLEAN_13287</name>
    <name evidence="1" type="ORF">TcasGA2_TC013287</name>
</gene>
<evidence type="ECO:0000313" key="1">
    <source>
        <dbReference type="EMBL" id="EFA07256.1"/>
    </source>
</evidence>
<keyword evidence="2" id="KW-1185">Reference proteome</keyword>
<sequence>MRSKNNVVVNCSGGEVVRLERHLVSIVVNSSGVREGDALLQHATALIKPHGHKTAPVQPPLRET</sequence>
<dbReference type="Proteomes" id="UP000007266">
    <property type="component" value="Linkage group 7"/>
</dbReference>
<dbReference type="AlphaFoldDB" id="D6WP37"/>
<dbReference type="InParanoid" id="D6WP37"/>
<reference evidence="1 2" key="2">
    <citation type="journal article" date="2010" name="Nucleic Acids Res.">
        <title>BeetleBase in 2010: revisions to provide comprehensive genomic information for Tribolium castaneum.</title>
        <authorList>
            <person name="Kim H.S."/>
            <person name="Murphy T."/>
            <person name="Xia J."/>
            <person name="Caragea D."/>
            <person name="Park Y."/>
            <person name="Beeman R.W."/>
            <person name="Lorenzen M.D."/>
            <person name="Butcher S."/>
            <person name="Manak J.R."/>
            <person name="Brown S.J."/>
        </authorList>
    </citation>
    <scope>GENOME REANNOTATION</scope>
    <source>
        <strain evidence="1 2">Georgia GA2</strain>
    </source>
</reference>
<accession>D6WP37</accession>